<evidence type="ECO:0000256" key="9">
    <source>
        <dbReference type="ARBA" id="ARBA00023306"/>
    </source>
</evidence>
<comment type="cofactor">
    <cofactor evidence="1">
        <name>Mg(2+)</name>
        <dbReference type="ChEBI" id="CHEBI:18420"/>
    </cofactor>
</comment>
<sequence length="212" mass="23956">MSEPKSGLNYRKAKFLTSAPKLKLCPPDNGREVAFAGRSNAGKSSALNTLTGSKIARTSKTPGRTQLMNYFNIEDNIHLVDLPGYGYAKVPEAMKIEWQKHLNDYLNNRGSLVGLVLLVDIRHPLKEFDRMMVQWSINSEMPLHILLTKSDKLKSGVAKQALNNLRNELSDYPQISMQLFSALKKTGVDQLAQRLDTWLLVEDEPLEEQEEE</sequence>
<dbReference type="HAMAP" id="MF_00321">
    <property type="entry name" value="GTPase_EngB"/>
    <property type="match status" value="1"/>
</dbReference>
<dbReference type="NCBIfam" id="TIGR03598">
    <property type="entry name" value="GTPase_YsxC"/>
    <property type="match status" value="1"/>
</dbReference>
<keyword evidence="7 10" id="KW-0342">GTP-binding</keyword>
<comment type="similarity">
    <text evidence="2 10">Belongs to the TRAFAC class TrmE-Era-EngA-EngB-Septin-like GTPase superfamily. EngB GTPase family.</text>
</comment>
<keyword evidence="13" id="KW-1185">Reference proteome</keyword>
<dbReference type="InterPro" id="IPR027417">
    <property type="entry name" value="P-loop_NTPase"/>
</dbReference>
<dbReference type="GO" id="GO:0005525">
    <property type="term" value="F:GTP binding"/>
    <property type="evidence" value="ECO:0007669"/>
    <property type="project" value="UniProtKB-UniRule"/>
</dbReference>
<dbReference type="PROSITE" id="PS51706">
    <property type="entry name" value="G_ENGB"/>
    <property type="match status" value="1"/>
</dbReference>
<keyword evidence="8 10" id="KW-0717">Septation</keyword>
<dbReference type="RefSeq" id="WP_034840375.1">
    <property type="nucleotide sequence ID" value="NZ_JOKH01000005.1"/>
</dbReference>
<dbReference type="STRING" id="1137799.GZ78_22740"/>
<dbReference type="FunFam" id="3.40.50.300:FF:000098">
    <property type="entry name" value="Probable GTP-binding protein EngB"/>
    <property type="match status" value="1"/>
</dbReference>
<evidence type="ECO:0000256" key="6">
    <source>
        <dbReference type="ARBA" id="ARBA00022842"/>
    </source>
</evidence>
<dbReference type="GO" id="GO:0005829">
    <property type="term" value="C:cytosol"/>
    <property type="evidence" value="ECO:0007669"/>
    <property type="project" value="TreeGrafter"/>
</dbReference>
<keyword evidence="4" id="KW-0479">Metal-binding</keyword>
<reference evidence="12 13" key="1">
    <citation type="submission" date="2014-06" db="EMBL/GenBank/DDBJ databases">
        <title>Whole Genome Sequences of Three Symbiotic Endozoicomonas Bacteria.</title>
        <authorList>
            <person name="Neave M.J."/>
            <person name="Apprill A."/>
            <person name="Voolstra C.R."/>
        </authorList>
    </citation>
    <scope>NUCLEOTIDE SEQUENCE [LARGE SCALE GENOMIC DNA]</scope>
    <source>
        <strain evidence="12 13">DSM 25634</strain>
    </source>
</reference>
<evidence type="ECO:0000256" key="10">
    <source>
        <dbReference type="HAMAP-Rule" id="MF_00321"/>
    </source>
</evidence>
<feature type="domain" description="EngB-type G" evidence="11">
    <location>
        <begin position="29"/>
        <end position="201"/>
    </location>
</feature>
<comment type="function">
    <text evidence="10">Necessary for normal cell division and for the maintenance of normal septation.</text>
</comment>
<dbReference type="InterPro" id="IPR030393">
    <property type="entry name" value="G_ENGB_dom"/>
</dbReference>
<protein>
    <recommendedName>
        <fullName evidence="10">Probable GTP-binding protein EngB</fullName>
    </recommendedName>
</protein>
<evidence type="ECO:0000259" key="11">
    <source>
        <dbReference type="PROSITE" id="PS51706"/>
    </source>
</evidence>
<dbReference type="PANTHER" id="PTHR11649:SF13">
    <property type="entry name" value="ENGB-TYPE G DOMAIN-CONTAINING PROTEIN"/>
    <property type="match status" value="1"/>
</dbReference>
<evidence type="ECO:0000256" key="3">
    <source>
        <dbReference type="ARBA" id="ARBA00022618"/>
    </source>
</evidence>
<dbReference type="EMBL" id="JOKH01000005">
    <property type="protein sequence ID" value="KEQ16642.1"/>
    <property type="molecule type" value="Genomic_DNA"/>
</dbReference>
<dbReference type="CDD" id="cd01876">
    <property type="entry name" value="YihA_EngB"/>
    <property type="match status" value="1"/>
</dbReference>
<organism evidence="12 13">
    <name type="scientific">Endozoicomonas numazuensis</name>
    <dbReference type="NCBI Taxonomy" id="1137799"/>
    <lineage>
        <taxon>Bacteria</taxon>
        <taxon>Pseudomonadati</taxon>
        <taxon>Pseudomonadota</taxon>
        <taxon>Gammaproteobacteria</taxon>
        <taxon>Oceanospirillales</taxon>
        <taxon>Endozoicomonadaceae</taxon>
        <taxon>Endozoicomonas</taxon>
    </lineage>
</organism>
<keyword evidence="9 10" id="KW-0131">Cell cycle</keyword>
<evidence type="ECO:0000256" key="2">
    <source>
        <dbReference type="ARBA" id="ARBA00009638"/>
    </source>
</evidence>
<dbReference type="SUPFAM" id="SSF52540">
    <property type="entry name" value="P-loop containing nucleoside triphosphate hydrolases"/>
    <property type="match status" value="1"/>
</dbReference>
<dbReference type="GO" id="GO:0000917">
    <property type="term" value="P:division septum assembly"/>
    <property type="evidence" value="ECO:0007669"/>
    <property type="project" value="UniProtKB-KW"/>
</dbReference>
<dbReference type="Pfam" id="PF01926">
    <property type="entry name" value="MMR_HSR1"/>
    <property type="match status" value="1"/>
</dbReference>
<dbReference type="AlphaFoldDB" id="A0A081NDW9"/>
<name>A0A081NDW9_9GAMM</name>
<comment type="caution">
    <text evidence="12">The sequence shown here is derived from an EMBL/GenBank/DDBJ whole genome shotgun (WGS) entry which is preliminary data.</text>
</comment>
<evidence type="ECO:0000313" key="12">
    <source>
        <dbReference type="EMBL" id="KEQ16642.1"/>
    </source>
</evidence>
<keyword evidence="3 10" id="KW-0132">Cell division</keyword>
<dbReference type="Gene3D" id="3.40.50.300">
    <property type="entry name" value="P-loop containing nucleotide triphosphate hydrolases"/>
    <property type="match status" value="1"/>
</dbReference>
<dbReference type="eggNOG" id="COG0218">
    <property type="taxonomic scope" value="Bacteria"/>
</dbReference>
<evidence type="ECO:0000256" key="8">
    <source>
        <dbReference type="ARBA" id="ARBA00023210"/>
    </source>
</evidence>
<dbReference type="PANTHER" id="PTHR11649">
    <property type="entry name" value="MSS1/TRME-RELATED GTP-BINDING PROTEIN"/>
    <property type="match status" value="1"/>
</dbReference>
<keyword evidence="5 10" id="KW-0547">Nucleotide-binding</keyword>
<evidence type="ECO:0000256" key="4">
    <source>
        <dbReference type="ARBA" id="ARBA00022723"/>
    </source>
</evidence>
<evidence type="ECO:0000256" key="5">
    <source>
        <dbReference type="ARBA" id="ARBA00022741"/>
    </source>
</evidence>
<dbReference type="GO" id="GO:0046872">
    <property type="term" value="F:metal ion binding"/>
    <property type="evidence" value="ECO:0007669"/>
    <property type="project" value="UniProtKB-KW"/>
</dbReference>
<gene>
    <name evidence="10" type="primary">engB</name>
    <name evidence="12" type="ORF">GZ78_22740</name>
</gene>
<dbReference type="Proteomes" id="UP000028073">
    <property type="component" value="Unassembled WGS sequence"/>
</dbReference>
<dbReference type="InterPro" id="IPR019987">
    <property type="entry name" value="GTP-bd_ribosome_bio_YsxC"/>
</dbReference>
<accession>A0A081NDW9</accession>
<evidence type="ECO:0000256" key="7">
    <source>
        <dbReference type="ARBA" id="ARBA00023134"/>
    </source>
</evidence>
<evidence type="ECO:0000313" key="13">
    <source>
        <dbReference type="Proteomes" id="UP000028073"/>
    </source>
</evidence>
<dbReference type="OrthoDB" id="9804921at2"/>
<keyword evidence="6" id="KW-0460">Magnesium</keyword>
<evidence type="ECO:0000256" key="1">
    <source>
        <dbReference type="ARBA" id="ARBA00001946"/>
    </source>
</evidence>
<proteinExistence type="inferred from homology"/>
<dbReference type="InterPro" id="IPR006073">
    <property type="entry name" value="GTP-bd"/>
</dbReference>